<accession>A0A481SFR2</accession>
<proteinExistence type="predicted"/>
<dbReference type="AlphaFoldDB" id="A0A481SFR2"/>
<name>A0A481SFR2_9BASI</name>
<evidence type="ECO:0000313" key="1">
    <source>
        <dbReference type="EMBL" id="QBH67538.1"/>
    </source>
</evidence>
<organism evidence="1">
    <name type="scientific">Ustilago esculenta</name>
    <dbReference type="NCBI Taxonomy" id="185366"/>
    <lineage>
        <taxon>Eukaryota</taxon>
        <taxon>Fungi</taxon>
        <taxon>Dikarya</taxon>
        <taxon>Basidiomycota</taxon>
        <taxon>Ustilaginomycotina</taxon>
        <taxon>Ustilaginomycetes</taxon>
        <taxon>Ustilaginales</taxon>
        <taxon>Ustilaginaceae</taxon>
        <taxon>Ustilago</taxon>
    </lineage>
</organism>
<dbReference type="EMBL" id="MK125513">
    <property type="protein sequence ID" value="QBH67538.1"/>
    <property type="molecule type" value="Genomic_DNA"/>
</dbReference>
<sequence length="138" mass="15489">MEQSFAFRDANGKIRPVTIIKDKIDKKVKYDNIVDQLKAEEIKLGLHVYGLGQQSRNSVSAFVTNSRPKKCLNPQKEEGNETAMMTDVVNPKLAYSSSDNGYGSANDWIIDSASTVHICINKNLFTELSKTATPYWKE</sequence>
<reference evidence="1" key="1">
    <citation type="submission" date="2018-11" db="EMBL/GenBank/DDBJ databases">
        <title>The smut fungus Ustilago esculenta has a bipolar mating type system with three idiomorphs larger than 500 kb.</title>
        <authorList>
            <person name="Liang S.-W."/>
            <person name="Huang Y.-H."/>
            <person name="Chiu J.-Y."/>
            <person name="Tseng H.-W."/>
            <person name="Haung J.-H."/>
            <person name="Shen W.-C."/>
        </authorList>
    </citation>
    <scope>NUCLEOTIDE SEQUENCE</scope>
    <source>
        <strain evidence="1">UE_mtsf</strain>
    </source>
</reference>
<protein>
    <submittedName>
        <fullName evidence="1">Uncharacterized protein</fullName>
    </submittedName>
</protein>
<gene>
    <name evidence="1" type="ORF">UEMT_2004</name>
</gene>